<reference evidence="2 3" key="1">
    <citation type="submission" date="2019-12" db="EMBL/GenBank/DDBJ databases">
        <title>A genome sequence resource for the geographically widespread anthracnose pathogen Colletotrichum asianum.</title>
        <authorList>
            <person name="Meng Y."/>
        </authorList>
    </citation>
    <scope>NUCLEOTIDE SEQUENCE [LARGE SCALE GENOMIC DNA]</scope>
    <source>
        <strain evidence="2 3">ICMP 18580</strain>
    </source>
</reference>
<protein>
    <submittedName>
        <fullName evidence="2">Uncharacterized protein</fullName>
    </submittedName>
</protein>
<evidence type="ECO:0000256" key="1">
    <source>
        <dbReference type="SAM" id="MobiDB-lite"/>
    </source>
</evidence>
<proteinExistence type="predicted"/>
<evidence type="ECO:0000313" key="2">
    <source>
        <dbReference type="EMBL" id="KAF0316036.1"/>
    </source>
</evidence>
<accession>A0A8H3VT90</accession>
<dbReference type="EMBL" id="WOWK01000175">
    <property type="protein sequence ID" value="KAF0316036.1"/>
    <property type="molecule type" value="Genomic_DNA"/>
</dbReference>
<sequence length="82" mass="9025">MQELPEQISGNSSQSSTTSSKKPMSLPAWALAAKESSKHLSQPWKTHYGAEPDDPNFAAEKDVVVHYDRRLKVCYSEGSMAA</sequence>
<organism evidence="2 3">
    <name type="scientific">Colletotrichum asianum</name>
    <dbReference type="NCBI Taxonomy" id="702518"/>
    <lineage>
        <taxon>Eukaryota</taxon>
        <taxon>Fungi</taxon>
        <taxon>Dikarya</taxon>
        <taxon>Ascomycota</taxon>
        <taxon>Pezizomycotina</taxon>
        <taxon>Sordariomycetes</taxon>
        <taxon>Hypocreomycetidae</taxon>
        <taxon>Glomerellales</taxon>
        <taxon>Glomerellaceae</taxon>
        <taxon>Colletotrichum</taxon>
        <taxon>Colletotrichum gloeosporioides species complex</taxon>
    </lineage>
</organism>
<keyword evidence="3" id="KW-1185">Reference proteome</keyword>
<name>A0A8H3VT90_9PEZI</name>
<dbReference type="Proteomes" id="UP000434172">
    <property type="component" value="Unassembled WGS sequence"/>
</dbReference>
<dbReference type="OrthoDB" id="5212584at2759"/>
<comment type="caution">
    <text evidence="2">The sequence shown here is derived from an EMBL/GenBank/DDBJ whole genome shotgun (WGS) entry which is preliminary data.</text>
</comment>
<evidence type="ECO:0000313" key="3">
    <source>
        <dbReference type="Proteomes" id="UP000434172"/>
    </source>
</evidence>
<feature type="region of interest" description="Disordered" evidence="1">
    <location>
        <begin position="1"/>
        <end position="28"/>
    </location>
</feature>
<dbReference type="AlphaFoldDB" id="A0A8H3VT90"/>
<gene>
    <name evidence="2" type="ORF">GQ607_016726</name>
</gene>